<feature type="binding site" evidence="7">
    <location>
        <position position="450"/>
    </location>
    <ligand>
        <name>Zn(2+)</name>
        <dbReference type="ChEBI" id="CHEBI:29105"/>
        <label>1</label>
    </ligand>
</feature>
<dbReference type="OrthoDB" id="9759544at2"/>
<reference evidence="12 13" key="2">
    <citation type="journal article" date="2011" name="Stand. Genomic Sci.">
        <title>Complete genome sequence of the extremely halophilic Halanaerobium praevalens type strain (GSL).</title>
        <authorList>
            <person name="Ivanova N."/>
            <person name="Sikorski J."/>
            <person name="Chertkov O."/>
            <person name="Nolan M."/>
            <person name="Lucas S."/>
            <person name="Hammon N."/>
            <person name="Deshpande S."/>
            <person name="Cheng J.F."/>
            <person name="Tapia R."/>
            <person name="Han C."/>
            <person name="Goodwin L."/>
            <person name="Pitluck S."/>
            <person name="Huntemann M."/>
            <person name="Liolios K."/>
            <person name="Pagani I."/>
            <person name="Mavromatis K."/>
            <person name="Ovchinikova G."/>
            <person name="Pati A."/>
            <person name="Chen A."/>
            <person name="Palaniappan K."/>
            <person name="Land M."/>
            <person name="Hauser L."/>
            <person name="Brambilla E.M."/>
            <person name="Kannan K.P."/>
            <person name="Rohde M."/>
            <person name="Tindall B.J."/>
            <person name="Goker M."/>
            <person name="Detter J.C."/>
            <person name="Woyke T."/>
            <person name="Bristow J."/>
            <person name="Eisen J.A."/>
            <person name="Markowitz V."/>
            <person name="Hugenholtz P."/>
            <person name="Kyrpides N.C."/>
            <person name="Klenk H.P."/>
            <person name="Lapidus A."/>
        </authorList>
    </citation>
    <scope>NUCLEOTIDE SEQUENCE [LARGE SCALE GENOMIC DNA]</scope>
    <source>
        <strain evidence="13">ATCC 33744 / DSM 2228 / GSL</strain>
    </source>
</reference>
<dbReference type="GO" id="GO:0006270">
    <property type="term" value="P:DNA replication initiation"/>
    <property type="evidence" value="ECO:0007669"/>
    <property type="project" value="TreeGrafter"/>
</dbReference>
<keyword evidence="1 7" id="KW-0547">Nucleotide-binding</keyword>
<keyword evidence="7" id="KW-0862">Zinc</keyword>
<dbReference type="GO" id="GO:0043138">
    <property type="term" value="F:3'-5' DNA helicase activity"/>
    <property type="evidence" value="ECO:0007669"/>
    <property type="project" value="TreeGrafter"/>
</dbReference>
<keyword evidence="7" id="KW-0479">Metal-binding</keyword>
<dbReference type="HOGENOM" id="CLU_013353_3_1_9"/>
<dbReference type="KEGG" id="hpk:Hprae_0746"/>
<dbReference type="NCBIfam" id="TIGR00595">
    <property type="entry name" value="priA"/>
    <property type="match status" value="1"/>
</dbReference>
<evidence type="ECO:0000313" key="13">
    <source>
        <dbReference type="Proteomes" id="UP000006866"/>
    </source>
</evidence>
<dbReference type="GO" id="GO:0008270">
    <property type="term" value="F:zinc ion binding"/>
    <property type="evidence" value="ECO:0007669"/>
    <property type="project" value="UniProtKB-UniRule"/>
</dbReference>
<organism evidence="12 13">
    <name type="scientific">Halanaerobium praevalens (strain ATCC 33744 / DSM 2228 / GSL)</name>
    <dbReference type="NCBI Taxonomy" id="572479"/>
    <lineage>
        <taxon>Bacteria</taxon>
        <taxon>Bacillati</taxon>
        <taxon>Bacillota</taxon>
        <taxon>Clostridia</taxon>
        <taxon>Halanaerobiales</taxon>
        <taxon>Halanaerobiaceae</taxon>
        <taxon>Halanaerobium</taxon>
    </lineage>
</organism>
<evidence type="ECO:0000256" key="4">
    <source>
        <dbReference type="ARBA" id="ARBA00022840"/>
    </source>
</evidence>
<keyword evidence="4 7" id="KW-0067">ATP-binding</keyword>
<dbReference type="InterPro" id="IPR005259">
    <property type="entry name" value="PriA"/>
</dbReference>
<evidence type="ECO:0000256" key="7">
    <source>
        <dbReference type="HAMAP-Rule" id="MF_00983"/>
    </source>
</evidence>
<dbReference type="GO" id="GO:0006269">
    <property type="term" value="P:DNA replication, synthesis of primer"/>
    <property type="evidence" value="ECO:0007669"/>
    <property type="project" value="UniProtKB-KW"/>
</dbReference>
<evidence type="ECO:0000259" key="10">
    <source>
        <dbReference type="Pfam" id="PF18074"/>
    </source>
</evidence>
<evidence type="ECO:0000256" key="6">
    <source>
        <dbReference type="ARBA" id="ARBA00023235"/>
    </source>
</evidence>
<evidence type="ECO:0000256" key="3">
    <source>
        <dbReference type="ARBA" id="ARBA00022806"/>
    </source>
</evidence>
<keyword evidence="13" id="KW-1185">Reference proteome</keyword>
<dbReference type="EMBL" id="CP002175">
    <property type="protein sequence ID" value="ADO76900.1"/>
    <property type="molecule type" value="Genomic_DNA"/>
</dbReference>
<evidence type="ECO:0000259" key="9">
    <source>
        <dbReference type="Pfam" id="PF17764"/>
    </source>
</evidence>
<dbReference type="SUPFAM" id="SSF52540">
    <property type="entry name" value="P-loop containing nucleoside triphosphate hydrolases"/>
    <property type="match status" value="2"/>
</dbReference>
<dbReference type="InterPro" id="IPR041222">
    <property type="entry name" value="PriA_3primeBD"/>
</dbReference>
<keyword evidence="5 7" id="KW-0238">DNA-binding</keyword>
<evidence type="ECO:0000259" key="11">
    <source>
        <dbReference type="Pfam" id="PF18319"/>
    </source>
</evidence>
<feature type="domain" description="PriA DNA helicase Cys-rich region (CRR)" evidence="11">
    <location>
        <begin position="459"/>
        <end position="485"/>
    </location>
</feature>
<feature type="binding site" evidence="7">
    <location>
        <position position="490"/>
    </location>
    <ligand>
        <name>Zn(2+)</name>
        <dbReference type="ChEBI" id="CHEBI:29105"/>
        <label>1</label>
    </ligand>
</feature>
<accession>E3DQS5</accession>
<keyword evidence="3" id="KW-0347">Helicase</keyword>
<dbReference type="GO" id="GO:0006302">
    <property type="term" value="P:double-strand break repair"/>
    <property type="evidence" value="ECO:0007669"/>
    <property type="project" value="InterPro"/>
</dbReference>
<comment type="function">
    <text evidence="7">Initiates the restart of stalled replication forks, which reloads the replicative helicase on sites other than the origin of replication. Recognizes and binds to abandoned replication forks and remodels them to uncover a helicase loading site. Promotes assembly of the primosome at these replication forks.</text>
</comment>
<feature type="domain" description="Primosomal protein N C-terminal" evidence="10">
    <location>
        <begin position="643"/>
        <end position="738"/>
    </location>
</feature>
<evidence type="ECO:0000256" key="2">
    <source>
        <dbReference type="ARBA" id="ARBA00022801"/>
    </source>
</evidence>
<comment type="similarity">
    <text evidence="7">Belongs to the helicase family. PriA subfamily.</text>
</comment>
<protein>
    <recommendedName>
        <fullName evidence="7">Probable replication restart protein PriA</fullName>
    </recommendedName>
    <alternativeName>
        <fullName evidence="7">Putative ATP-dependent DNA helicase PriA</fullName>
    </alternativeName>
</protein>
<keyword evidence="6" id="KW-0413">Isomerase</keyword>
<evidence type="ECO:0000313" key="12">
    <source>
        <dbReference type="EMBL" id="ADO76900.1"/>
    </source>
</evidence>
<dbReference type="InterPro" id="IPR042115">
    <property type="entry name" value="PriA_3primeBD_sf"/>
</dbReference>
<feature type="binding site" evidence="7">
    <location>
        <position position="459"/>
    </location>
    <ligand>
        <name>Zn(2+)</name>
        <dbReference type="ChEBI" id="CHEBI:29105"/>
        <label>2</label>
    </ligand>
</feature>
<dbReference type="GO" id="GO:0006310">
    <property type="term" value="P:DNA recombination"/>
    <property type="evidence" value="ECO:0007669"/>
    <property type="project" value="InterPro"/>
</dbReference>
<dbReference type="STRING" id="572479.Hprae_0746"/>
<dbReference type="Pfam" id="PF18074">
    <property type="entry name" value="PriA_C"/>
    <property type="match status" value="1"/>
</dbReference>
<dbReference type="GO" id="GO:0016787">
    <property type="term" value="F:hydrolase activity"/>
    <property type="evidence" value="ECO:0007669"/>
    <property type="project" value="UniProtKB-KW"/>
</dbReference>
<keyword evidence="7" id="KW-0235">DNA replication</keyword>
<dbReference type="RefSeq" id="WP_014552933.1">
    <property type="nucleotide sequence ID" value="NC_017455.1"/>
</dbReference>
<feature type="domain" description="Primosomal protein N' 3' DNA-binding" evidence="9">
    <location>
        <begin position="6"/>
        <end position="106"/>
    </location>
</feature>
<keyword evidence="8" id="KW-0175">Coiled coil</keyword>
<dbReference type="Gene3D" id="3.40.50.300">
    <property type="entry name" value="P-loop containing nucleotide triphosphate hydrolases"/>
    <property type="match status" value="2"/>
</dbReference>
<dbReference type="Gene3D" id="3.40.1440.60">
    <property type="entry name" value="PriA, 3(prime) DNA-binding domain"/>
    <property type="match status" value="1"/>
</dbReference>
<evidence type="ECO:0000256" key="5">
    <source>
        <dbReference type="ARBA" id="ARBA00023125"/>
    </source>
</evidence>
<evidence type="ECO:0000256" key="1">
    <source>
        <dbReference type="ARBA" id="ARBA00022741"/>
    </source>
</evidence>
<proteinExistence type="inferred from homology"/>
<dbReference type="Pfam" id="PF17764">
    <property type="entry name" value="PriA_3primeBD"/>
    <property type="match status" value="1"/>
</dbReference>
<dbReference type="eggNOG" id="COG1198">
    <property type="taxonomic scope" value="Bacteria"/>
</dbReference>
<dbReference type="GO" id="GO:0003677">
    <property type="term" value="F:DNA binding"/>
    <property type="evidence" value="ECO:0007669"/>
    <property type="project" value="UniProtKB-UniRule"/>
</dbReference>
<evidence type="ECO:0000256" key="8">
    <source>
        <dbReference type="SAM" id="Coils"/>
    </source>
</evidence>
<dbReference type="GO" id="GO:0005524">
    <property type="term" value="F:ATP binding"/>
    <property type="evidence" value="ECO:0007669"/>
    <property type="project" value="UniProtKB-UniRule"/>
</dbReference>
<dbReference type="AlphaFoldDB" id="E3DQS5"/>
<feature type="coiled-coil region" evidence="8">
    <location>
        <begin position="414"/>
        <end position="442"/>
    </location>
</feature>
<dbReference type="HAMAP" id="MF_00983">
    <property type="entry name" value="PriA"/>
    <property type="match status" value="1"/>
</dbReference>
<dbReference type="PATRIC" id="fig|572479.3.peg.754"/>
<dbReference type="InterPro" id="IPR041236">
    <property type="entry name" value="PriA_C"/>
</dbReference>
<feature type="binding site" evidence="7">
    <location>
        <position position="453"/>
    </location>
    <ligand>
        <name>Zn(2+)</name>
        <dbReference type="ChEBI" id="CHEBI:29105"/>
        <label>1</label>
    </ligand>
</feature>
<name>E3DQS5_HALPG</name>
<feature type="binding site" evidence="7">
    <location>
        <position position="480"/>
    </location>
    <ligand>
        <name>Zn(2+)</name>
        <dbReference type="ChEBI" id="CHEBI:29105"/>
        <label>2</label>
    </ligand>
</feature>
<dbReference type="Proteomes" id="UP000006866">
    <property type="component" value="Chromosome"/>
</dbReference>
<dbReference type="InterPro" id="IPR040498">
    <property type="entry name" value="PriA_CRR"/>
</dbReference>
<feature type="binding site" evidence="7">
    <location>
        <position position="493"/>
    </location>
    <ligand>
        <name>Zn(2+)</name>
        <dbReference type="ChEBI" id="CHEBI:29105"/>
        <label>1</label>
    </ligand>
</feature>
<dbReference type="PANTHER" id="PTHR30580">
    <property type="entry name" value="PRIMOSOMAL PROTEIN N"/>
    <property type="match status" value="1"/>
</dbReference>
<dbReference type="PANTHER" id="PTHR30580:SF1">
    <property type="entry name" value="COMF OPERON PROTEIN 1"/>
    <property type="match status" value="1"/>
</dbReference>
<feature type="binding site" evidence="7">
    <location>
        <position position="462"/>
    </location>
    <ligand>
        <name>Zn(2+)</name>
        <dbReference type="ChEBI" id="CHEBI:29105"/>
        <label>2</label>
    </ligand>
</feature>
<comment type="subunit">
    <text evidence="7">Component of the replication restart primosome.</text>
</comment>
<dbReference type="FunFam" id="3.40.1440.60:FF:000001">
    <property type="entry name" value="Primosomal protein N"/>
    <property type="match status" value="1"/>
</dbReference>
<reference evidence="13" key="1">
    <citation type="submission" date="2010-10" db="EMBL/GenBank/DDBJ databases">
        <title>The complete genome of Halanaerobium praevalens DSM 2228.</title>
        <authorList>
            <consortium name="US DOE Joint Genome Institute (JGI-PGF)"/>
            <person name="Lucas S."/>
            <person name="Copeland A."/>
            <person name="Lapidus A."/>
            <person name="Glavina del Rio T."/>
            <person name="Dalin E."/>
            <person name="Tice H."/>
            <person name="Bruce D."/>
            <person name="Goodwin L."/>
            <person name="Pitluck S."/>
            <person name="Kyrpides N."/>
            <person name="Mavromatis K."/>
            <person name="Ivanova N."/>
            <person name="Ovchinnikova G."/>
            <person name="Chertkov O."/>
            <person name="Detter J.C."/>
            <person name="Han C."/>
            <person name="Larimer F."/>
            <person name="Land M."/>
            <person name="Hauser L."/>
            <person name="Markowitz V."/>
            <person name="Cheng J.-F."/>
            <person name="Hugenholtz P."/>
            <person name="Woyke T."/>
            <person name="Wu D."/>
            <person name="Tindall B."/>
            <person name="Pomrenke H.G."/>
            <person name="Brambilla E."/>
            <person name="Klenk H.-P."/>
            <person name="Eisen J.A."/>
        </authorList>
    </citation>
    <scope>NUCLEOTIDE SEQUENCE [LARGE SCALE GENOMIC DNA]</scope>
    <source>
        <strain evidence="13">ATCC 33744 / DSM 2228 / GSL</strain>
    </source>
</reference>
<comment type="caution">
    <text evidence="7">As this protein does not have any detectable helicase domains, it probably does not have helicase activity.</text>
</comment>
<sequence length="742" mass="86505">MDKVIKVVVDLPLRKLNKEFDYLLPDKLKSKIKIGQIVKVPFGRRKIAAFVTKINVKSDLEKSKLKKVDSLLYKESFFDQKLLELFYWTASYYHAYLAQVIKSALPAGITAKKIKKKKIEYLKVNSEISNFKKELSKLNQKAPKQFLILKYLLENKKKQNKLKKVLKYASTSRQTVYRLIEKKLAVLYTDTKSRQPKLDSKLETKKTVKFNLKASESKLINKIANNFYQKNSYLLRTSSNNKKRFIFVLKLIEKLLQKDKNVILLIPEIEKDYVFLEQLNDYFEDQIAFLHSKLSKGEVFDQWQLIKTHKVKLAVGARSAIFAPFAKVDAVIIMEENNENYKGQEHPLYQARQVAAKRLQSSNSTLILESPFPSLESKNHADLGEYQELRIDSVVDKRKQKVIDLKNEVEKGNLGNLSQELKKEIEKNLKQKNKMILFLNRRGTANYIICRKCGHVIKCQHCDISLSYHQKQNKLSCHYCGLEKKLPQTCPDCGSSFIAQAGLGTQKIIDELKELYSDYAIIRVDGDLKESELKKRLNDFKNNKIDILVGTSIILKNQFYNQLKFLAVISADTTLNNSNFRAAENNFFLINQLKSMLVNSEASTFLVQSYEPEHYSLKAALTSKKELFYKQEKQIRKHRNYPPFCRLLNIIISSQSEKKAENISKKLSLFLEQYQNKFLEKLGAAPAVLSKIRKKYRWQIILKFDSMRNREYIIQLIEKKFVEANNEQRVEIRIDVDPYQML</sequence>
<dbReference type="InterPro" id="IPR027417">
    <property type="entry name" value="P-loop_NTPase"/>
</dbReference>
<keyword evidence="7" id="KW-0639">Primosome</keyword>
<comment type="cofactor">
    <cofactor evidence="7">
        <name>Zn(2+)</name>
        <dbReference type="ChEBI" id="CHEBI:29105"/>
    </cofactor>
    <text evidence="7">Binds 2 zinc ions per subunit.</text>
</comment>
<feature type="binding site" evidence="7">
    <location>
        <position position="477"/>
    </location>
    <ligand>
        <name>Zn(2+)</name>
        <dbReference type="ChEBI" id="CHEBI:29105"/>
        <label>2</label>
    </ligand>
</feature>
<dbReference type="GO" id="GO:1990077">
    <property type="term" value="C:primosome complex"/>
    <property type="evidence" value="ECO:0007669"/>
    <property type="project" value="UniProtKB-UniRule"/>
</dbReference>
<keyword evidence="2" id="KW-0378">Hydrolase</keyword>
<dbReference type="Pfam" id="PF18319">
    <property type="entry name" value="Zn_ribbon_PriA"/>
    <property type="match status" value="1"/>
</dbReference>
<gene>
    <name evidence="7" type="primary">priA</name>
    <name evidence="12" type="ordered locus">Hprae_0746</name>
</gene>